<dbReference type="EMBL" id="DTLB01000049">
    <property type="protein sequence ID" value="HFW32983.1"/>
    <property type="molecule type" value="Genomic_DNA"/>
</dbReference>
<gene>
    <name evidence="1" type="ORF">ENW66_08585</name>
</gene>
<organism evidence="1">
    <name type="scientific">Archaeoglobus fulgidus</name>
    <dbReference type="NCBI Taxonomy" id="2234"/>
    <lineage>
        <taxon>Archaea</taxon>
        <taxon>Methanobacteriati</taxon>
        <taxon>Methanobacteriota</taxon>
        <taxon>Archaeoglobi</taxon>
        <taxon>Archaeoglobales</taxon>
        <taxon>Archaeoglobaceae</taxon>
        <taxon>Archaeoglobus</taxon>
    </lineage>
</organism>
<protein>
    <submittedName>
        <fullName evidence="1">Uncharacterized protein</fullName>
    </submittedName>
</protein>
<sequence>MRKLGLVSSRQLEIHLHQSVEDTMTVYSSWLEIVKLYVLDKMKTIAGCIKSGFVFRIGHLSTAYHTSHILKKVVKAEWRFFRRKCQRRTRSST</sequence>
<name>A0A7C3RCR9_ARCFL</name>
<evidence type="ECO:0000313" key="1">
    <source>
        <dbReference type="EMBL" id="HFW32983.1"/>
    </source>
</evidence>
<comment type="caution">
    <text evidence="1">The sequence shown here is derived from an EMBL/GenBank/DDBJ whole genome shotgun (WGS) entry which is preliminary data.</text>
</comment>
<dbReference type="AlphaFoldDB" id="A0A7C3RCR9"/>
<proteinExistence type="predicted"/>
<reference evidence="1" key="1">
    <citation type="journal article" date="2020" name="mSystems">
        <title>Genome- and Community-Level Interaction Insights into Carbon Utilization and Element Cycling Functions of Hydrothermarchaeota in Hydrothermal Sediment.</title>
        <authorList>
            <person name="Zhou Z."/>
            <person name="Liu Y."/>
            <person name="Xu W."/>
            <person name="Pan J."/>
            <person name="Luo Z.H."/>
            <person name="Li M."/>
        </authorList>
    </citation>
    <scope>NUCLEOTIDE SEQUENCE [LARGE SCALE GENOMIC DNA]</scope>
    <source>
        <strain evidence="1">SpSt-87</strain>
    </source>
</reference>
<accession>A0A7C3RCR9</accession>